<accession>A0ABR3Y7Y5</accession>
<proteinExistence type="predicted"/>
<comment type="caution">
    <text evidence="2">The sequence shown here is derived from an EMBL/GenBank/DDBJ whole genome shotgun (WGS) entry which is preliminary data.</text>
</comment>
<evidence type="ECO:0000256" key="1">
    <source>
        <dbReference type="SAM" id="MobiDB-lite"/>
    </source>
</evidence>
<evidence type="ECO:0000313" key="3">
    <source>
        <dbReference type="Proteomes" id="UP001583193"/>
    </source>
</evidence>
<gene>
    <name evidence="2" type="ORF">Plec18167_002011</name>
</gene>
<dbReference type="Proteomes" id="UP001583193">
    <property type="component" value="Unassembled WGS sequence"/>
</dbReference>
<name>A0ABR3Y7Y5_9EURO</name>
<evidence type="ECO:0000313" key="2">
    <source>
        <dbReference type="EMBL" id="KAL1884423.1"/>
    </source>
</evidence>
<sequence>MGNNAQWFTAPQSLQDCRCSGEVIPLLLAEHESDIRLSAYPSTLQYYHARSVHRSQDPRRSSSFLQVEATGLIGANIESVPELKSSMRNPRLPTEFELISTQVLVSDIVDVRERPRGINDDAGLAIGSEAEKGRADLDRLDPSV</sequence>
<dbReference type="EMBL" id="JAVDPF010000004">
    <property type="protein sequence ID" value="KAL1884423.1"/>
    <property type="molecule type" value="Genomic_DNA"/>
</dbReference>
<organism evidence="2 3">
    <name type="scientific">Paecilomyces lecythidis</name>
    <dbReference type="NCBI Taxonomy" id="3004212"/>
    <lineage>
        <taxon>Eukaryota</taxon>
        <taxon>Fungi</taxon>
        <taxon>Dikarya</taxon>
        <taxon>Ascomycota</taxon>
        <taxon>Pezizomycotina</taxon>
        <taxon>Eurotiomycetes</taxon>
        <taxon>Eurotiomycetidae</taxon>
        <taxon>Eurotiales</taxon>
        <taxon>Thermoascaceae</taxon>
        <taxon>Paecilomyces</taxon>
    </lineage>
</organism>
<reference evidence="2 3" key="1">
    <citation type="journal article" date="2024" name="IMA Fungus">
        <title>IMA Genome - F19 : A genome assembly and annotation guide to empower mycologists, including annotated draft genome sequences of Ceratocystis pirilliformis, Diaporthe australafricana, Fusarium ophioides, Paecilomyces lecythidis, and Sporothrix stenoceras.</title>
        <authorList>
            <person name="Aylward J."/>
            <person name="Wilson A.M."/>
            <person name="Visagie C.M."/>
            <person name="Spraker J."/>
            <person name="Barnes I."/>
            <person name="Buitendag C."/>
            <person name="Ceriani C."/>
            <person name="Del Mar Angel L."/>
            <person name="du Plessis D."/>
            <person name="Fuchs T."/>
            <person name="Gasser K."/>
            <person name="Kramer D."/>
            <person name="Li W."/>
            <person name="Munsamy K."/>
            <person name="Piso A."/>
            <person name="Price J.L."/>
            <person name="Sonnekus B."/>
            <person name="Thomas C."/>
            <person name="van der Nest A."/>
            <person name="van Dijk A."/>
            <person name="van Heerden A."/>
            <person name="van Vuuren N."/>
            <person name="Yilmaz N."/>
            <person name="Duong T.A."/>
            <person name="van der Merwe N.A."/>
            <person name="Wingfield M.J."/>
            <person name="Wingfield B.D."/>
        </authorList>
    </citation>
    <scope>NUCLEOTIDE SEQUENCE [LARGE SCALE GENOMIC DNA]</scope>
    <source>
        <strain evidence="2 3">CMW 18167</strain>
    </source>
</reference>
<feature type="region of interest" description="Disordered" evidence="1">
    <location>
        <begin position="122"/>
        <end position="144"/>
    </location>
</feature>
<keyword evidence="3" id="KW-1185">Reference proteome</keyword>
<protein>
    <submittedName>
        <fullName evidence="2">Uncharacterized protein</fullName>
    </submittedName>
</protein>
<feature type="compositionally biased region" description="Basic and acidic residues" evidence="1">
    <location>
        <begin position="129"/>
        <end position="144"/>
    </location>
</feature>